<dbReference type="AlphaFoldDB" id="A0A3E4V0S4"/>
<accession>A0A3E4V0S4</accession>
<dbReference type="EMBL" id="QSSX01000034">
    <property type="protein sequence ID" value="RGM21082.1"/>
    <property type="molecule type" value="Genomic_DNA"/>
</dbReference>
<sequence length="80" mass="9330">MVDAGYDFTLIAEKLNRTALATRGKFERLQNPEYNKRYNRGQNRDYEYQGIRSISGKGILKDRKLMDGVEFQELQPATNQ</sequence>
<protein>
    <submittedName>
        <fullName evidence="1">Uncharacterized protein</fullName>
    </submittedName>
</protein>
<evidence type="ECO:0000313" key="2">
    <source>
        <dbReference type="Proteomes" id="UP000260808"/>
    </source>
</evidence>
<comment type="caution">
    <text evidence="1">The sequence shown here is derived from an EMBL/GenBank/DDBJ whole genome shotgun (WGS) entry which is preliminary data.</text>
</comment>
<name>A0A3E4V0S4_MEDGN</name>
<evidence type="ECO:0000313" key="1">
    <source>
        <dbReference type="EMBL" id="RGM21082.1"/>
    </source>
</evidence>
<reference evidence="1 2" key="1">
    <citation type="submission" date="2018-08" db="EMBL/GenBank/DDBJ databases">
        <title>A genome reference for cultivated species of the human gut microbiota.</title>
        <authorList>
            <person name="Zou Y."/>
            <person name="Xue W."/>
            <person name="Luo G."/>
        </authorList>
    </citation>
    <scope>NUCLEOTIDE SEQUENCE [LARGE SCALE GENOMIC DNA]</scope>
    <source>
        <strain evidence="1 2">TF01-20-2</strain>
    </source>
</reference>
<proteinExistence type="predicted"/>
<dbReference type="Proteomes" id="UP000260808">
    <property type="component" value="Unassembled WGS sequence"/>
</dbReference>
<gene>
    <name evidence="1" type="ORF">DXC31_12550</name>
</gene>
<organism evidence="1 2">
    <name type="scientific">Mediterraneibacter gnavus</name>
    <name type="common">Ruminococcus gnavus</name>
    <dbReference type="NCBI Taxonomy" id="33038"/>
    <lineage>
        <taxon>Bacteria</taxon>
        <taxon>Bacillati</taxon>
        <taxon>Bacillota</taxon>
        <taxon>Clostridia</taxon>
        <taxon>Lachnospirales</taxon>
        <taxon>Lachnospiraceae</taxon>
        <taxon>Mediterraneibacter</taxon>
    </lineage>
</organism>